<evidence type="ECO:0000256" key="6">
    <source>
        <dbReference type="ARBA" id="ARBA00023002"/>
    </source>
</evidence>
<gene>
    <name evidence="8" type="ORF">SAMN05216234_10317</name>
</gene>
<reference evidence="8 9" key="1">
    <citation type="submission" date="2016-10" db="EMBL/GenBank/DDBJ databases">
        <authorList>
            <person name="de Groot N.N."/>
        </authorList>
    </citation>
    <scope>NUCLEOTIDE SEQUENCE [LARGE SCALE GENOMIC DNA]</scope>
    <source>
        <strain evidence="8 9">EP1-55-1</strain>
    </source>
</reference>
<dbReference type="InterPro" id="IPR000415">
    <property type="entry name" value="Nitroreductase-like"/>
</dbReference>
<dbReference type="Pfam" id="PF00881">
    <property type="entry name" value="Nitroreductase"/>
    <property type="match status" value="1"/>
</dbReference>
<protein>
    <submittedName>
        <fullName evidence="8">Nitroreductase</fullName>
    </submittedName>
</protein>
<dbReference type="Proteomes" id="UP000199227">
    <property type="component" value="Unassembled WGS sequence"/>
</dbReference>
<proteinExistence type="inferred from homology"/>
<dbReference type="InterPro" id="IPR029479">
    <property type="entry name" value="Nitroreductase"/>
</dbReference>
<dbReference type="PANTHER" id="PTHR43673:SF2">
    <property type="entry name" value="NITROREDUCTASE"/>
    <property type="match status" value="1"/>
</dbReference>
<keyword evidence="3" id="KW-0285">Flavoprotein</keyword>
<comment type="similarity">
    <text evidence="2">Belongs to the nitroreductase family.</text>
</comment>
<evidence type="ECO:0000256" key="3">
    <source>
        <dbReference type="ARBA" id="ARBA00022630"/>
    </source>
</evidence>
<dbReference type="PANTHER" id="PTHR43673">
    <property type="entry name" value="NAD(P)H NITROREDUCTASE YDGI-RELATED"/>
    <property type="match status" value="1"/>
</dbReference>
<dbReference type="RefSeq" id="WP_092910355.1">
    <property type="nucleotide sequence ID" value="NZ_FOXB01000003.1"/>
</dbReference>
<feature type="domain" description="Nitroreductase" evidence="7">
    <location>
        <begin position="12"/>
        <end position="189"/>
    </location>
</feature>
<keyword evidence="6" id="KW-0560">Oxidoreductase</keyword>
<dbReference type="OrthoDB" id="9809288at2"/>
<keyword evidence="9" id="KW-1185">Reference proteome</keyword>
<dbReference type="SUPFAM" id="SSF55469">
    <property type="entry name" value="FMN-dependent nitroreductase-like"/>
    <property type="match status" value="1"/>
</dbReference>
<evidence type="ECO:0000256" key="4">
    <source>
        <dbReference type="ARBA" id="ARBA00022643"/>
    </source>
</evidence>
<comment type="cofactor">
    <cofactor evidence="1">
        <name>FMN</name>
        <dbReference type="ChEBI" id="CHEBI:58210"/>
    </cofactor>
</comment>
<keyword evidence="5" id="KW-0521">NADP</keyword>
<evidence type="ECO:0000259" key="7">
    <source>
        <dbReference type="Pfam" id="PF00881"/>
    </source>
</evidence>
<evidence type="ECO:0000313" key="9">
    <source>
        <dbReference type="Proteomes" id="UP000199227"/>
    </source>
</evidence>
<dbReference type="EMBL" id="FOXB01000003">
    <property type="protein sequence ID" value="SFO96296.1"/>
    <property type="molecule type" value="Genomic_DNA"/>
</dbReference>
<dbReference type="Gene3D" id="3.40.109.10">
    <property type="entry name" value="NADH Oxidase"/>
    <property type="match status" value="1"/>
</dbReference>
<accession>A0A1I5LHJ6</accession>
<organism evidence="8 9">
    <name type="scientific">Hydrogenimonas thermophila</name>
    <dbReference type="NCBI Taxonomy" id="223786"/>
    <lineage>
        <taxon>Bacteria</taxon>
        <taxon>Pseudomonadati</taxon>
        <taxon>Campylobacterota</taxon>
        <taxon>Epsilonproteobacteria</taxon>
        <taxon>Campylobacterales</taxon>
        <taxon>Hydrogenimonadaceae</taxon>
        <taxon>Hydrogenimonas</taxon>
    </lineage>
</organism>
<evidence type="ECO:0000256" key="2">
    <source>
        <dbReference type="ARBA" id="ARBA00007118"/>
    </source>
</evidence>
<dbReference type="AlphaFoldDB" id="A0A1I5LHJ6"/>
<dbReference type="CDD" id="cd02149">
    <property type="entry name" value="NfsB-like"/>
    <property type="match status" value="1"/>
</dbReference>
<dbReference type="GO" id="GO:0016491">
    <property type="term" value="F:oxidoreductase activity"/>
    <property type="evidence" value="ECO:0007669"/>
    <property type="project" value="UniProtKB-KW"/>
</dbReference>
<keyword evidence="4" id="KW-0288">FMN</keyword>
<evidence type="ECO:0000256" key="1">
    <source>
        <dbReference type="ARBA" id="ARBA00001917"/>
    </source>
</evidence>
<sequence>MISSDNFLDAMQRRHACKLFDETKRISKEKLELILEYGRLSPSSFGMEPWRFLVVQSQEMKEKLRSFCWDQPQITTCSDLVLIKTVISPLAPGSKYSRDMLSRRDLPKDRIEAYFDIYDKFATAKMAGEGIFSWSSRQCYIAAANMMTGAAAMGIDSCPIEGFEKEKIESLLNMDPTKEELALIIAFGYRVNEVTKKVRLSLDKIVEYI</sequence>
<evidence type="ECO:0000256" key="5">
    <source>
        <dbReference type="ARBA" id="ARBA00022857"/>
    </source>
</evidence>
<dbReference type="InterPro" id="IPR033878">
    <property type="entry name" value="NfsB-like"/>
</dbReference>
<name>A0A1I5LHJ6_9BACT</name>
<evidence type="ECO:0000313" key="8">
    <source>
        <dbReference type="EMBL" id="SFO96296.1"/>
    </source>
</evidence>
<dbReference type="STRING" id="223786.SAMN05216234_10317"/>